<evidence type="ECO:0000256" key="1">
    <source>
        <dbReference type="ARBA" id="ARBA00006529"/>
    </source>
</evidence>
<feature type="region of interest" description="Disordered" evidence="10">
    <location>
        <begin position="236"/>
        <end position="261"/>
    </location>
</feature>
<feature type="compositionally biased region" description="Polar residues" evidence="10">
    <location>
        <begin position="1084"/>
        <end position="1107"/>
    </location>
</feature>
<dbReference type="OrthoDB" id="266718at2759"/>
<dbReference type="InterPro" id="IPR008271">
    <property type="entry name" value="Ser/Thr_kinase_AS"/>
</dbReference>
<comment type="similarity">
    <text evidence="1">Belongs to the protein kinase superfamily. STE Ser/Thr protein kinase family. MAP kinase kinase kinase subfamily.</text>
</comment>
<sequence length="2004" mass="216058">MLSDGRFRSISSLNAEYRGATPDPSHYHSAQDPGFLSGVLLNDIPGGAYGGEATLLRPGHAGAAEGPYPSIASQYQFADPVMQTQQDQYRRGTPGTPAGAMNQQSAWAAPGQRHVSEQRATPGQWVPPPPPLQTSGHSVGMSLPGPPPRGPMNAQPQSHMMVPPPPPANSQPNAGYWNRGQMTYAPPQHQQREQRQYDPVAYADFMQLPPLNDNAPLTSATYIPGGESFGPGVGIPPLHSHSSPSHGGYMPPQSSNNLMRPNLTHQHSYQRGASGEFSAINDYAYPMQHSTYTAQQDSHAGWNQPYQYSSPPPIQPVPTPPQQSNYPPLTPTSRQKLTISSAPERQEHPPPTPAKETQIPQLPLPRDNKADDSSSNGNREPSSSGDMPGSPSDGNWPAERVQVWLAAHNFSKEWQAAFRHLNVHGSTFLDIGRSGGQRNIGFMPQTVLPQIARECTANGIVWEQAKEREESRRVRRLVRDVIRNGGAADTPSTAATSSTTSLPLAARRQSSQYPVSAGTEGGAESSPNLNRGEMHVWGSTPTTAHSADGESPGRNLLSSATIAQRRYSGHRAQTVDVVSRPLDHEQSRSDASRSALACLGEIPRRQSPGGDFGAGRGHRNFSSPQQSPRLSGSMPASTGLSGAANRYYGHFRHVSGESQTPASGRGAAGLNANHRDPDSASSRPKQEDVNERRRNATDGSRPPNSERHGSHETPVSATTKEHSKGFLDRLRRTKKKDDPSPTTEEDGNPSSPQDARRHQAVYARSQAAASDLSLDRPPSRKSAGHQSVESASSMPPLPVERGRERAREGDRKFIFVTPDFWNYRLIDITEVETAEQLRTVICYNLGLPESPEVTLHFTSPGQTEHDEALNDSLLVNARLRMADPHGALKLFVRAPGGMGGPPDSAGMPLGTIPQSPFGKASVPGKPLDESTLAKLNGETLESPAAVRSGESTLVAEKATILQRLQKEGGKLSMNELYAKLQESMLQQDFQSLSEAERMAMLEAKQEEHRKETERKQRAYLEHRRSRLSEDASGKRIHDFDNPRQSPFTEGRPMSSDGTGSMGSLERRIAEGLVPMRKAPPVPEPTNTLVKANSLTKKGQNTMRTSWPNRKEEPWKRSSSGSIPEENGKGTSSRATVPLSAGVGGIGAALVGAGRAAGAVGIGTSSSAPGNSSGLQKSMTAPDLREDKRAQGALASIDFEKVNPGQDPSPRSPFTMSRGGQQFKVPEYEERAGDIGDDEDTLKASQRPDLSLQMPANPAVRKIRDEMPGRSHSPDLSPSSRPHASVPQRMVSKRGPSFDIPEQQVNFASSPAQMQPTAEEGVEDSDSDDGLFAIPLRGGTPARPPSTNRVPASAQTPASANAALQQGLSLVNGSRNSPAVSRSPGKPKLEVKTSRSNVRFDSPKMAAGLGKEVGFAEEEMDPMSSATSGPMTDSPDEAYKFGRRESFASDMWANRPPAEGIVEHLDEFFPNVDLDQPMAAELPEEGSGGNDTPSSPSTAMTEIRSVSGSALSTKTSSQDLYGGQNSRSITPLSSADETDPNEPGIRRGDFGLNSVAVRNVRKSGGLGRTKSIRDVVKNNYNMQGVLGHGQHPSISSVASSRAPSIAGMSALHGPSGALAALSGQTTNPLNRLSTLRGDAAGGLGRRKSTKMFGAKIEQVKPDRRSRLLTLETIPQDNLPAGNVQHSNNLPERQPTFKWMRGQLIGKGTFGRVYLGMNTTTGELLAVKQVEVNPKAPNAEPGKIREMVKALDLEIDTMQHLDHANIVQYLGCERKEFSISIFLEYIPGGSIGSCLRKHGKFEEQVVSSLTRQCLEGLAYLHSEGILHRDLKADNILLDLDGTCKISDFGISKRSADVYSNDVTNSMQGSVFWMAPEVIRAQSQALSVPATGNKNPYTESQGYSAKVDIWSLGCVVLEMFAGRRPWSKEEAIGAIYKLGSLNQAPPIPDDVSSVVGPGALSFMYDCFTIDPGERPTAETLLRAPFCNYNPNYNFLDTDLADKIRGAF</sequence>
<feature type="compositionally biased region" description="Polar residues" evidence="10">
    <location>
        <begin position="1363"/>
        <end position="1379"/>
    </location>
</feature>
<accession>A0A9W7SKG8</accession>
<keyword evidence="3" id="KW-0808">Transferase</keyword>
<dbReference type="EMBL" id="RIBY02002311">
    <property type="protein sequence ID" value="KAH9819823.1"/>
    <property type="molecule type" value="Genomic_DNA"/>
</dbReference>
<comment type="caution">
    <text evidence="12">The sequence shown here is derived from an EMBL/GenBank/DDBJ whole genome shotgun (WGS) entry which is preliminary data.</text>
</comment>
<organism evidence="12 13">
    <name type="scientific">Teratosphaeria destructans</name>
    <dbReference type="NCBI Taxonomy" id="418781"/>
    <lineage>
        <taxon>Eukaryota</taxon>
        <taxon>Fungi</taxon>
        <taxon>Dikarya</taxon>
        <taxon>Ascomycota</taxon>
        <taxon>Pezizomycotina</taxon>
        <taxon>Dothideomycetes</taxon>
        <taxon>Dothideomycetidae</taxon>
        <taxon>Mycosphaerellales</taxon>
        <taxon>Teratosphaeriaceae</taxon>
        <taxon>Teratosphaeria</taxon>
    </lineage>
</organism>
<feature type="compositionally biased region" description="Polar residues" evidence="10">
    <location>
        <begin position="1489"/>
        <end position="1534"/>
    </location>
</feature>
<feature type="compositionally biased region" description="Acidic residues" evidence="10">
    <location>
        <begin position="1319"/>
        <end position="1328"/>
    </location>
</feature>
<feature type="region of interest" description="Disordered" evidence="10">
    <location>
        <begin position="485"/>
        <end position="638"/>
    </location>
</feature>
<feature type="compositionally biased region" description="Low complexity" evidence="10">
    <location>
        <begin position="1350"/>
        <end position="1362"/>
    </location>
</feature>
<dbReference type="PROSITE" id="PS50011">
    <property type="entry name" value="PROTEIN_KINASE_DOM"/>
    <property type="match status" value="1"/>
</dbReference>
<comment type="catalytic activity">
    <reaction evidence="7">
        <text>L-threonyl-[protein] + ATP = O-phospho-L-threonyl-[protein] + ADP + H(+)</text>
        <dbReference type="Rhea" id="RHEA:46608"/>
        <dbReference type="Rhea" id="RHEA-COMP:11060"/>
        <dbReference type="Rhea" id="RHEA-COMP:11605"/>
        <dbReference type="ChEBI" id="CHEBI:15378"/>
        <dbReference type="ChEBI" id="CHEBI:30013"/>
        <dbReference type="ChEBI" id="CHEBI:30616"/>
        <dbReference type="ChEBI" id="CHEBI:61977"/>
        <dbReference type="ChEBI" id="CHEBI:456216"/>
        <dbReference type="EC" id="2.7.11.24"/>
    </reaction>
    <physiologicalReaction direction="left-to-right" evidence="7">
        <dbReference type="Rhea" id="RHEA:46609"/>
    </physiologicalReaction>
</comment>
<feature type="compositionally biased region" description="Basic and acidic residues" evidence="10">
    <location>
        <begin position="719"/>
        <end position="739"/>
    </location>
</feature>
<evidence type="ECO:0000256" key="9">
    <source>
        <dbReference type="PROSITE-ProRule" id="PRU10141"/>
    </source>
</evidence>
<feature type="region of interest" description="Disordered" evidence="10">
    <location>
        <begin position="85"/>
        <end position="158"/>
    </location>
</feature>
<feature type="compositionally biased region" description="Polar residues" evidence="10">
    <location>
        <begin position="1163"/>
        <end position="1178"/>
    </location>
</feature>
<evidence type="ECO:0000256" key="4">
    <source>
        <dbReference type="ARBA" id="ARBA00022741"/>
    </source>
</evidence>
<dbReference type="SMART" id="SM00220">
    <property type="entry name" value="S_TKc"/>
    <property type="match status" value="1"/>
</dbReference>
<feature type="compositionally biased region" description="Low complexity" evidence="10">
    <location>
        <begin position="487"/>
        <end position="506"/>
    </location>
</feature>
<feature type="compositionally biased region" description="Basic and acidic residues" evidence="10">
    <location>
        <begin position="1004"/>
        <end position="1041"/>
    </location>
</feature>
<dbReference type="FunFam" id="1.10.510.10:FF:000182">
    <property type="entry name" value="MAP kinase kinase kinase mkh1"/>
    <property type="match status" value="1"/>
</dbReference>
<dbReference type="InterPro" id="IPR017441">
    <property type="entry name" value="Protein_kinase_ATP_BS"/>
</dbReference>
<reference evidence="12 13" key="1">
    <citation type="journal article" date="2018" name="IMA Fungus">
        <title>IMA Genome-F 10: Nine draft genome sequences of Claviceps purpurea s.lat., including C. arundinis, C. humidiphila, and C. cf. spartinae, pseudomolecules for the pitch canker pathogen Fusarium circinatum, draft genome of Davidsoniella eucalypti, Grosmannia galeiformis, Quambalaria eucalypti, and Teratosphaeria destructans.</title>
        <authorList>
            <person name="Wingfield B.D."/>
            <person name="Liu M."/>
            <person name="Nguyen H.D."/>
            <person name="Lane F.A."/>
            <person name="Morgan S.W."/>
            <person name="De Vos L."/>
            <person name="Wilken P.M."/>
            <person name="Duong T.A."/>
            <person name="Aylward J."/>
            <person name="Coetzee M.P."/>
            <person name="Dadej K."/>
            <person name="De Beer Z.W."/>
            <person name="Findlay W."/>
            <person name="Havenga M."/>
            <person name="Kolarik M."/>
            <person name="Menzies J.G."/>
            <person name="Naidoo K."/>
            <person name="Pochopski O."/>
            <person name="Shoukouhi P."/>
            <person name="Santana Q.C."/>
            <person name="Seifert K.A."/>
            <person name="Soal N."/>
            <person name="Steenkamp E.T."/>
            <person name="Tatham C.T."/>
            <person name="van der Nest M.A."/>
            <person name="Wingfield M.J."/>
        </authorList>
    </citation>
    <scope>NUCLEOTIDE SEQUENCE [LARGE SCALE GENOMIC DNA]</scope>
    <source>
        <strain evidence="12">CMW44962</strain>
    </source>
</reference>
<comment type="catalytic activity">
    <reaction evidence="8">
        <text>L-seryl-[protein] + ATP = O-phospho-L-seryl-[protein] + ADP + H(+)</text>
        <dbReference type="Rhea" id="RHEA:17989"/>
        <dbReference type="Rhea" id="RHEA-COMP:9863"/>
        <dbReference type="Rhea" id="RHEA-COMP:11604"/>
        <dbReference type="ChEBI" id="CHEBI:15378"/>
        <dbReference type="ChEBI" id="CHEBI:29999"/>
        <dbReference type="ChEBI" id="CHEBI:30616"/>
        <dbReference type="ChEBI" id="CHEBI:83421"/>
        <dbReference type="ChEBI" id="CHEBI:456216"/>
        <dbReference type="EC" id="2.7.11.24"/>
    </reaction>
    <physiologicalReaction direction="left-to-right" evidence="8">
        <dbReference type="Rhea" id="RHEA:17990"/>
    </physiologicalReaction>
</comment>
<keyword evidence="6 9" id="KW-0067">ATP-binding</keyword>
<evidence type="ECO:0000256" key="5">
    <source>
        <dbReference type="ARBA" id="ARBA00022777"/>
    </source>
</evidence>
<evidence type="ECO:0000256" key="3">
    <source>
        <dbReference type="ARBA" id="ARBA00022679"/>
    </source>
</evidence>
<dbReference type="PANTHER" id="PTHR48016:SF48">
    <property type="entry name" value="SERINE_THREONINE-PROTEIN KINASE BCK1_SLK1_SSP31"/>
    <property type="match status" value="1"/>
</dbReference>
<proteinExistence type="inferred from homology"/>
<feature type="compositionally biased region" description="Basic and acidic residues" evidence="10">
    <location>
        <begin position="1261"/>
        <end position="1272"/>
    </location>
</feature>
<dbReference type="InterPro" id="IPR011009">
    <property type="entry name" value="Kinase-like_dom_sf"/>
</dbReference>
<feature type="compositionally biased region" description="Polar residues" evidence="10">
    <location>
        <begin position="620"/>
        <end position="638"/>
    </location>
</feature>
<dbReference type="Proteomes" id="UP001138500">
    <property type="component" value="Unassembled WGS sequence"/>
</dbReference>
<keyword evidence="13" id="KW-1185">Reference proteome</keyword>
<feature type="compositionally biased region" description="Polar residues" evidence="10">
    <location>
        <begin position="252"/>
        <end position="261"/>
    </location>
</feature>
<feature type="compositionally biased region" description="Low complexity" evidence="10">
    <location>
        <begin position="236"/>
        <end position="246"/>
    </location>
</feature>
<dbReference type="GO" id="GO:0004707">
    <property type="term" value="F:MAP kinase activity"/>
    <property type="evidence" value="ECO:0007669"/>
    <property type="project" value="UniProtKB-EC"/>
</dbReference>
<dbReference type="InterPro" id="IPR000719">
    <property type="entry name" value="Prot_kinase_dom"/>
</dbReference>
<feature type="region of interest" description="Disordered" evidence="10">
    <location>
        <begin position="1161"/>
        <end position="1401"/>
    </location>
</feature>
<reference evidence="12 13" key="2">
    <citation type="journal article" date="2021" name="Curr. Genet.">
        <title>Genetic response to nitrogen starvation in the aggressive Eucalyptus foliar pathogen Teratosphaeria destructans.</title>
        <authorList>
            <person name="Havenga M."/>
            <person name="Wingfield B.D."/>
            <person name="Wingfield M.J."/>
            <person name="Dreyer L.L."/>
            <person name="Roets F."/>
            <person name="Aylward J."/>
        </authorList>
    </citation>
    <scope>NUCLEOTIDE SEQUENCE [LARGE SCALE GENOMIC DNA]</scope>
    <source>
        <strain evidence="12">CMW44962</strain>
    </source>
</reference>
<evidence type="ECO:0000256" key="2">
    <source>
        <dbReference type="ARBA" id="ARBA00012411"/>
    </source>
</evidence>
<feature type="compositionally biased region" description="Polar residues" evidence="10">
    <location>
        <begin position="325"/>
        <end position="343"/>
    </location>
</feature>
<evidence type="ECO:0000259" key="11">
    <source>
        <dbReference type="PROSITE" id="PS50011"/>
    </source>
</evidence>
<feature type="binding site" evidence="9">
    <location>
        <position position="1726"/>
    </location>
    <ligand>
        <name>ATP</name>
        <dbReference type="ChEBI" id="CHEBI:30616"/>
    </ligand>
</feature>
<feature type="compositionally biased region" description="Pro residues" evidence="10">
    <location>
        <begin position="310"/>
        <end position="321"/>
    </location>
</feature>
<feature type="region of interest" description="Disordered" evidence="10">
    <location>
        <begin position="1479"/>
        <end position="1549"/>
    </location>
</feature>
<feature type="compositionally biased region" description="Basic and acidic residues" evidence="10">
    <location>
        <begin position="581"/>
        <end position="591"/>
    </location>
</feature>
<dbReference type="EC" id="2.7.11.24" evidence="2"/>
<gene>
    <name evidence="12" type="ORF">Tdes44962_MAKER00812</name>
</gene>
<dbReference type="GO" id="GO:0004709">
    <property type="term" value="F:MAP kinase kinase kinase activity"/>
    <property type="evidence" value="ECO:0007669"/>
    <property type="project" value="UniProtKB-ARBA"/>
</dbReference>
<evidence type="ECO:0000256" key="6">
    <source>
        <dbReference type="ARBA" id="ARBA00022840"/>
    </source>
</evidence>
<feature type="region of interest" description="Disordered" evidence="10">
    <location>
        <begin position="1004"/>
        <end position="1136"/>
    </location>
</feature>
<feature type="region of interest" description="Disordered" evidence="10">
    <location>
        <begin position="295"/>
        <end position="397"/>
    </location>
</feature>
<feature type="compositionally biased region" description="Low complexity" evidence="10">
    <location>
        <begin position="373"/>
        <end position="394"/>
    </location>
</feature>
<evidence type="ECO:0000256" key="8">
    <source>
        <dbReference type="ARBA" id="ARBA00048130"/>
    </source>
</evidence>
<dbReference type="SUPFAM" id="SSF56112">
    <property type="entry name" value="Protein kinase-like (PK-like)"/>
    <property type="match status" value="1"/>
</dbReference>
<feature type="region of interest" description="Disordered" evidence="10">
    <location>
        <begin position="654"/>
        <end position="806"/>
    </location>
</feature>
<dbReference type="PROSITE" id="PS00107">
    <property type="entry name" value="PROTEIN_KINASE_ATP"/>
    <property type="match status" value="1"/>
</dbReference>
<feature type="compositionally biased region" description="Polar residues" evidence="10">
    <location>
        <begin position="784"/>
        <end position="793"/>
    </location>
</feature>
<evidence type="ECO:0000313" key="12">
    <source>
        <dbReference type="EMBL" id="KAH9819823.1"/>
    </source>
</evidence>
<evidence type="ECO:0000313" key="13">
    <source>
        <dbReference type="Proteomes" id="UP001138500"/>
    </source>
</evidence>
<dbReference type="Pfam" id="PF00069">
    <property type="entry name" value="Pkinase"/>
    <property type="match status" value="1"/>
</dbReference>
<evidence type="ECO:0000256" key="10">
    <source>
        <dbReference type="SAM" id="MobiDB-lite"/>
    </source>
</evidence>
<keyword evidence="4 9" id="KW-0547">Nucleotide-binding</keyword>
<protein>
    <recommendedName>
        <fullName evidence="2">mitogen-activated protein kinase</fullName>
        <ecNumber evidence="2">2.7.11.24</ecNumber>
    </recommendedName>
</protein>
<keyword evidence="5" id="KW-0418">Kinase</keyword>
<feature type="domain" description="Protein kinase" evidence="11">
    <location>
        <begin position="1697"/>
        <end position="1983"/>
    </location>
</feature>
<evidence type="ECO:0000256" key="7">
    <source>
        <dbReference type="ARBA" id="ARBA00047919"/>
    </source>
</evidence>
<dbReference type="GO" id="GO:0005524">
    <property type="term" value="F:ATP binding"/>
    <property type="evidence" value="ECO:0007669"/>
    <property type="project" value="UniProtKB-UniRule"/>
</dbReference>
<dbReference type="GO" id="GO:0000196">
    <property type="term" value="P:cell integrity MAPK cascade"/>
    <property type="evidence" value="ECO:0007669"/>
    <property type="project" value="UniProtKB-ARBA"/>
</dbReference>
<dbReference type="PROSITE" id="PS00108">
    <property type="entry name" value="PROTEIN_KINASE_ST"/>
    <property type="match status" value="1"/>
</dbReference>
<dbReference type="Gene3D" id="1.10.510.10">
    <property type="entry name" value="Transferase(Phosphotransferase) domain 1"/>
    <property type="match status" value="1"/>
</dbReference>
<feature type="compositionally biased region" description="Polar residues" evidence="10">
    <location>
        <begin position="1302"/>
        <end position="1315"/>
    </location>
</feature>
<feature type="compositionally biased region" description="Basic and acidic residues" evidence="10">
    <location>
        <begin position="673"/>
        <end position="696"/>
    </location>
</feature>
<dbReference type="PANTHER" id="PTHR48016">
    <property type="entry name" value="MAP KINASE KINASE KINASE SSK2-RELATED-RELATED"/>
    <property type="match status" value="1"/>
</dbReference>
<dbReference type="InterPro" id="IPR050538">
    <property type="entry name" value="MAP_kinase_kinase_kinase"/>
</dbReference>
<dbReference type="FunFam" id="3.30.200.20:FF:000387">
    <property type="entry name" value="Serine/threonine-protein kinase STE11"/>
    <property type="match status" value="1"/>
</dbReference>
<name>A0A9W7SKG8_9PEZI</name>